<dbReference type="AlphaFoldDB" id="A0A4R0PHP4"/>
<evidence type="ECO:0000313" key="4">
    <source>
        <dbReference type="Proteomes" id="UP000291301"/>
    </source>
</evidence>
<gene>
    <name evidence="3" type="ORF">E0D97_05975</name>
</gene>
<reference evidence="3 4" key="1">
    <citation type="journal article" date="2015" name="Antonie Van Leeuwenhoek">
        <title>Oricola cellulosilytica gen. nov., sp. nov., a cellulose-degrading bacterium of the family Phyllobacteriaceae isolated from surface seashore water, and emended descriptions of Mesorhizobium loti and Phyllobacterium myrsinacearum.</title>
        <authorList>
            <person name="Hameed A."/>
            <person name="Shahina M."/>
            <person name="Lai W.A."/>
            <person name="Lin S.Y."/>
            <person name="Young L.S."/>
            <person name="Liu Y.C."/>
            <person name="Hsu Y.H."/>
            <person name="Young C.C."/>
        </authorList>
    </citation>
    <scope>NUCLEOTIDE SEQUENCE [LARGE SCALE GENOMIC DNA]</scope>
    <source>
        <strain evidence="3 4">KCTC 52183</strain>
    </source>
</reference>
<organism evidence="3 4">
    <name type="scientific">Oricola cellulosilytica</name>
    <dbReference type="NCBI Taxonomy" id="1429082"/>
    <lineage>
        <taxon>Bacteria</taxon>
        <taxon>Pseudomonadati</taxon>
        <taxon>Pseudomonadota</taxon>
        <taxon>Alphaproteobacteria</taxon>
        <taxon>Hyphomicrobiales</taxon>
        <taxon>Ahrensiaceae</taxon>
        <taxon>Oricola</taxon>
    </lineage>
</organism>
<keyword evidence="4" id="KW-1185">Reference proteome</keyword>
<dbReference type="RefSeq" id="WP_131566689.1">
    <property type="nucleotide sequence ID" value="NZ_JAINFK010000004.1"/>
</dbReference>
<sequence>MTTKSTAGSSDVSNANTSAREKELSREIEGLREDLAALTKRFSKISDAGVRAASEYSRDAKAVAMERGEALYSDLTSRATDLERDAVRSIRQHPLQAVGLAVGIGFLAALLTRR</sequence>
<evidence type="ECO:0000256" key="1">
    <source>
        <dbReference type="SAM" id="MobiDB-lite"/>
    </source>
</evidence>
<dbReference type="Pfam" id="PF19029">
    <property type="entry name" value="DUF883_C"/>
    <property type="match status" value="1"/>
</dbReference>
<dbReference type="OrthoDB" id="8454349at2"/>
<feature type="domain" description="DUF883" evidence="2">
    <location>
        <begin position="90"/>
        <end position="111"/>
    </location>
</feature>
<dbReference type="EMBL" id="SJST01000002">
    <property type="protein sequence ID" value="TCD15094.1"/>
    <property type="molecule type" value="Genomic_DNA"/>
</dbReference>
<evidence type="ECO:0000313" key="3">
    <source>
        <dbReference type="EMBL" id="TCD15094.1"/>
    </source>
</evidence>
<dbReference type="Proteomes" id="UP000291301">
    <property type="component" value="Unassembled WGS sequence"/>
</dbReference>
<evidence type="ECO:0000259" key="2">
    <source>
        <dbReference type="Pfam" id="PF19029"/>
    </source>
</evidence>
<name>A0A4R0PHP4_9HYPH</name>
<protein>
    <submittedName>
        <fullName evidence="3">DUF883 family protein</fullName>
    </submittedName>
</protein>
<comment type="caution">
    <text evidence="3">The sequence shown here is derived from an EMBL/GenBank/DDBJ whole genome shotgun (WGS) entry which is preliminary data.</text>
</comment>
<accession>A0A4R0PHP4</accession>
<feature type="compositionally biased region" description="Polar residues" evidence="1">
    <location>
        <begin position="1"/>
        <end position="18"/>
    </location>
</feature>
<proteinExistence type="predicted"/>
<dbReference type="InterPro" id="IPR043605">
    <property type="entry name" value="DUF883_C"/>
</dbReference>
<feature type="region of interest" description="Disordered" evidence="1">
    <location>
        <begin position="1"/>
        <end position="26"/>
    </location>
</feature>